<protein>
    <submittedName>
        <fullName evidence="1">Uncharacterized protein</fullName>
    </submittedName>
</protein>
<gene>
    <name evidence="1" type="ORF">ACFPN9_18685</name>
</gene>
<dbReference type="RefSeq" id="WP_066725071.1">
    <property type="nucleotide sequence ID" value="NZ_JBHSLU010000063.1"/>
</dbReference>
<evidence type="ECO:0000313" key="1">
    <source>
        <dbReference type="EMBL" id="MFC5507271.1"/>
    </source>
</evidence>
<organism evidence="1 2">
    <name type="scientific">Bosea massiliensis</name>
    <dbReference type="NCBI Taxonomy" id="151419"/>
    <lineage>
        <taxon>Bacteria</taxon>
        <taxon>Pseudomonadati</taxon>
        <taxon>Pseudomonadota</taxon>
        <taxon>Alphaproteobacteria</taxon>
        <taxon>Hyphomicrobiales</taxon>
        <taxon>Boseaceae</taxon>
        <taxon>Bosea</taxon>
    </lineage>
</organism>
<evidence type="ECO:0000313" key="2">
    <source>
        <dbReference type="Proteomes" id="UP001596060"/>
    </source>
</evidence>
<reference evidence="2" key="1">
    <citation type="journal article" date="2019" name="Int. J. Syst. Evol. Microbiol.">
        <title>The Global Catalogue of Microorganisms (GCM) 10K type strain sequencing project: providing services to taxonomists for standard genome sequencing and annotation.</title>
        <authorList>
            <consortium name="The Broad Institute Genomics Platform"/>
            <consortium name="The Broad Institute Genome Sequencing Center for Infectious Disease"/>
            <person name="Wu L."/>
            <person name="Ma J."/>
        </authorList>
    </citation>
    <scope>NUCLEOTIDE SEQUENCE [LARGE SCALE GENOMIC DNA]</scope>
    <source>
        <strain evidence="2">CCUG 43117</strain>
    </source>
</reference>
<proteinExistence type="predicted"/>
<dbReference type="Proteomes" id="UP001596060">
    <property type="component" value="Unassembled WGS sequence"/>
</dbReference>
<keyword evidence="2" id="KW-1185">Reference proteome</keyword>
<accession>A0ABW0P3K5</accession>
<name>A0ABW0P3K5_9HYPH</name>
<dbReference type="EMBL" id="JBHSLU010000063">
    <property type="protein sequence ID" value="MFC5507271.1"/>
    <property type="molecule type" value="Genomic_DNA"/>
</dbReference>
<comment type="caution">
    <text evidence="1">The sequence shown here is derived from an EMBL/GenBank/DDBJ whole genome shotgun (WGS) entry which is preliminary data.</text>
</comment>
<sequence>MDAFTMIILACVAGEPKCTSARVAETQFTSIEACEARIDAIATEMTRKLGQRPEFKGREVTYDVSCMDRKQLLQTFGIADLDT</sequence>